<keyword evidence="2" id="KW-1185">Reference proteome</keyword>
<evidence type="ECO:0008006" key="3">
    <source>
        <dbReference type="Google" id="ProtNLM"/>
    </source>
</evidence>
<protein>
    <recommendedName>
        <fullName evidence="3">HNH endonuclease</fullName>
    </recommendedName>
</protein>
<accession>A0A5C6BY47</accession>
<comment type="caution">
    <text evidence="1">The sequence shown here is derived from an EMBL/GenBank/DDBJ whole genome shotgun (WGS) entry which is preliminary data.</text>
</comment>
<name>A0A5C6BY47_9BACT</name>
<dbReference type="EMBL" id="SJPT01000013">
    <property type="protein sequence ID" value="TWU17270.1"/>
    <property type="molecule type" value="Genomic_DNA"/>
</dbReference>
<proteinExistence type="predicted"/>
<evidence type="ECO:0000313" key="1">
    <source>
        <dbReference type="EMBL" id="TWU17270.1"/>
    </source>
</evidence>
<evidence type="ECO:0000313" key="2">
    <source>
        <dbReference type="Proteomes" id="UP000316304"/>
    </source>
</evidence>
<dbReference type="AlphaFoldDB" id="A0A5C6BY47"/>
<reference evidence="1 2" key="1">
    <citation type="submission" date="2019-02" db="EMBL/GenBank/DDBJ databases">
        <title>Deep-cultivation of Planctomycetes and their phenomic and genomic characterization uncovers novel biology.</title>
        <authorList>
            <person name="Wiegand S."/>
            <person name="Jogler M."/>
            <person name="Boedeker C."/>
            <person name="Pinto D."/>
            <person name="Vollmers J."/>
            <person name="Rivas-Marin E."/>
            <person name="Kohn T."/>
            <person name="Peeters S.H."/>
            <person name="Heuer A."/>
            <person name="Rast P."/>
            <person name="Oberbeckmann S."/>
            <person name="Bunk B."/>
            <person name="Jeske O."/>
            <person name="Meyerdierks A."/>
            <person name="Storesund J.E."/>
            <person name="Kallscheuer N."/>
            <person name="Luecker S."/>
            <person name="Lage O.M."/>
            <person name="Pohl T."/>
            <person name="Merkel B.J."/>
            <person name="Hornburger P."/>
            <person name="Mueller R.-W."/>
            <person name="Bruemmer F."/>
            <person name="Labrenz M."/>
            <person name="Spormann A.M."/>
            <person name="Op Den Camp H."/>
            <person name="Overmann J."/>
            <person name="Amann R."/>
            <person name="Jetten M.S.M."/>
            <person name="Mascher T."/>
            <person name="Medema M.H."/>
            <person name="Devos D.P."/>
            <person name="Kaster A.-K."/>
            <person name="Ovreas L."/>
            <person name="Rohde M."/>
            <person name="Galperin M.Y."/>
            <person name="Jogler C."/>
        </authorList>
    </citation>
    <scope>NUCLEOTIDE SEQUENCE [LARGE SCALE GENOMIC DNA]</scope>
    <source>
        <strain evidence="1 2">Pla52o</strain>
    </source>
</reference>
<organism evidence="1 2">
    <name type="scientific">Novipirellula galeiformis</name>
    <dbReference type="NCBI Taxonomy" id="2528004"/>
    <lineage>
        <taxon>Bacteria</taxon>
        <taxon>Pseudomonadati</taxon>
        <taxon>Planctomycetota</taxon>
        <taxon>Planctomycetia</taxon>
        <taxon>Pirellulales</taxon>
        <taxon>Pirellulaceae</taxon>
        <taxon>Novipirellula</taxon>
    </lineage>
</organism>
<sequence>MIMNRKSRQQLYAYQGNCCHSCGLNIFEVIERYGTIKRRFEFHHVAPAQKAPNYHNLIRRVISTDQLDELDKCVLLCDQCHNIVHAQNIQMRMEIEVRVADRSCRQTFVGQAIVDAKEHSITFLTNERPTVIPYRLVVARQSQTLVFGSELSNEALLPELIAELPSSAEFSIYEWKSGRRVFMGRHLDHENCELTQSICCDFMQWDLFGETPEDRVAWLRNGFMLTRDGGVTAEGSITATTKYKTSPSDRC</sequence>
<dbReference type="Proteomes" id="UP000316304">
    <property type="component" value="Unassembled WGS sequence"/>
</dbReference>
<gene>
    <name evidence="1" type="ORF">Pla52o_52760</name>
</gene>